<evidence type="ECO:0000256" key="4">
    <source>
        <dbReference type="SAM" id="Phobius"/>
    </source>
</evidence>
<evidence type="ECO:0000256" key="1">
    <source>
        <dbReference type="ARBA" id="ARBA00024353"/>
    </source>
</evidence>
<feature type="compositionally biased region" description="Low complexity" evidence="3">
    <location>
        <begin position="249"/>
        <end position="263"/>
    </location>
</feature>
<evidence type="ECO:0000259" key="5">
    <source>
        <dbReference type="Pfam" id="PF13490"/>
    </source>
</evidence>
<feature type="domain" description="Putative zinc-finger" evidence="5">
    <location>
        <begin position="3"/>
        <end position="36"/>
    </location>
</feature>
<keyword evidence="4" id="KW-0472">Membrane</keyword>
<dbReference type="Proteomes" id="UP001519288">
    <property type="component" value="Unassembled WGS sequence"/>
</dbReference>
<proteinExistence type="inferred from homology"/>
<comment type="similarity">
    <text evidence="1">Belongs to the zinc-associated anti-sigma factor (ZAS) superfamily. Anti-sigma-W factor family.</text>
</comment>
<dbReference type="Gene3D" id="1.10.10.1320">
    <property type="entry name" value="Anti-sigma factor, zinc-finger domain"/>
    <property type="match status" value="1"/>
</dbReference>
<organism evidence="6 7">
    <name type="scientific">Paenibacillus shirakamiensis</name>
    <dbReference type="NCBI Taxonomy" id="1265935"/>
    <lineage>
        <taxon>Bacteria</taxon>
        <taxon>Bacillati</taxon>
        <taxon>Bacillota</taxon>
        <taxon>Bacilli</taxon>
        <taxon>Bacillales</taxon>
        <taxon>Paenibacillaceae</taxon>
        <taxon>Paenibacillus</taxon>
    </lineage>
</organism>
<evidence type="ECO:0000256" key="2">
    <source>
        <dbReference type="ARBA" id="ARBA00024438"/>
    </source>
</evidence>
<name>A0ABS4JBP7_9BACL</name>
<evidence type="ECO:0000313" key="6">
    <source>
        <dbReference type="EMBL" id="MBP1999132.1"/>
    </source>
</evidence>
<comment type="caution">
    <text evidence="6">The sequence shown here is derived from an EMBL/GenBank/DDBJ whole genome shotgun (WGS) entry which is preliminary data.</text>
</comment>
<feature type="transmembrane region" description="Helical" evidence="4">
    <location>
        <begin position="113"/>
        <end position="132"/>
    </location>
</feature>
<protein>
    <recommendedName>
        <fullName evidence="2">Anti-sigma-W factor RsiW</fullName>
    </recommendedName>
</protein>
<dbReference type="RefSeq" id="WP_209858306.1">
    <property type="nucleotide sequence ID" value="NZ_JAGGLD010000001.1"/>
</dbReference>
<dbReference type="Pfam" id="PF13490">
    <property type="entry name" value="zf-HC2"/>
    <property type="match status" value="1"/>
</dbReference>
<feature type="region of interest" description="Disordered" evidence="3">
    <location>
        <begin position="163"/>
        <end position="285"/>
    </location>
</feature>
<feature type="compositionally biased region" description="Polar residues" evidence="3">
    <location>
        <begin position="183"/>
        <end position="193"/>
    </location>
</feature>
<keyword evidence="4" id="KW-1133">Transmembrane helix</keyword>
<dbReference type="EMBL" id="JAGGLD010000001">
    <property type="protein sequence ID" value="MBP1999132.1"/>
    <property type="molecule type" value="Genomic_DNA"/>
</dbReference>
<gene>
    <name evidence="6" type="ORF">J2Z69_000151</name>
</gene>
<evidence type="ECO:0000313" key="7">
    <source>
        <dbReference type="Proteomes" id="UP001519288"/>
    </source>
</evidence>
<accession>A0ABS4JBP7</accession>
<reference evidence="6 7" key="1">
    <citation type="submission" date="2021-03" db="EMBL/GenBank/DDBJ databases">
        <title>Genomic Encyclopedia of Type Strains, Phase IV (KMG-IV): sequencing the most valuable type-strain genomes for metagenomic binning, comparative biology and taxonomic classification.</title>
        <authorList>
            <person name="Goeker M."/>
        </authorList>
    </citation>
    <scope>NUCLEOTIDE SEQUENCE [LARGE SCALE GENOMIC DNA]</scope>
    <source>
        <strain evidence="6 7">DSM 26806</strain>
    </source>
</reference>
<feature type="compositionally biased region" description="Low complexity" evidence="3">
    <location>
        <begin position="165"/>
        <end position="177"/>
    </location>
</feature>
<keyword evidence="4" id="KW-0812">Transmembrane</keyword>
<sequence length="401" mass="43860">MKCPEAAACMHRYLDGELSNAEESEFLQHINDCSDCYEEFDLLKRLSNDLYQLPEVTPRFNLVDSILPRLEAIEQTRDLAIQGELTLESSRDKEMTSVAQRSQKRVVARWQRFGAMGGAVAAAIMIIGFFMLQHEPKQFPSADKPTTASYDTNALEKKGSAYDLAANPSSPQSAPPAKVDESSGGSSTATSILEDSLFVAKEEKSIPEGKSRSSSSEQKVEEPKTYASSSPTTKSKVPATENKGTTGYTRNSDNTRNTDNKSTAPVTTPKKDINPDASDSLTTMGVTGTGVTADTAPEMLRPETSITTPLNPDSLQSITSQKSLANEWTSTDGLYTVILDKNQVKLFRNGPQDPTLISEQVLDGSWVQGTWSDDSKTFIYKTSSQDKINEHSIKADEIEVK</sequence>
<dbReference type="InterPro" id="IPR041916">
    <property type="entry name" value="Anti_sigma_zinc_sf"/>
</dbReference>
<keyword evidence="7" id="KW-1185">Reference proteome</keyword>
<feature type="compositionally biased region" description="Basic and acidic residues" evidence="3">
    <location>
        <begin position="200"/>
        <end position="211"/>
    </location>
</feature>
<evidence type="ECO:0000256" key="3">
    <source>
        <dbReference type="SAM" id="MobiDB-lite"/>
    </source>
</evidence>
<dbReference type="InterPro" id="IPR027383">
    <property type="entry name" value="Znf_put"/>
</dbReference>
<feature type="compositionally biased region" description="Polar residues" evidence="3">
    <location>
        <begin position="226"/>
        <end position="235"/>
    </location>
</feature>